<dbReference type="STRING" id="303518.ENSPNYP00000015297"/>
<name>A0A3B4FXG6_9CICH</name>
<sequence>MLSQEIPENPWQTVGTDLFSWNSENYIVICDYLSRYFELERLPNITTAAVIHKMKATFSRHGIPKKVISDNRPCYSSQEFRRFADPRYPQNNGLAEKTVQTAKRILTKAKQDKMDPYLSLLEYRNTPVDGLKSPAQILMSRRLRSILPSTTTQLRPQVTPQSLVQERREECQLRQKRHYDTSARPLPTPQAGALIRYQQEDGTWQPATIVKPAETPRSYHMVIHKTGDGQLLRRNRRHFISAQDTSPCTPTQTGVCDDTQPTQDIVPETTSPHHTPTTMTETCHRTRFGHAIKLRQVLDL</sequence>
<evidence type="ECO:0000313" key="2">
    <source>
        <dbReference type="Ensembl" id="ENSPNYP00000015297.1"/>
    </source>
</evidence>
<dbReference type="Ensembl" id="ENSPNYT00000015689.1">
    <property type="protein sequence ID" value="ENSPNYP00000015297.1"/>
    <property type="gene ID" value="ENSPNYG00000011591.1"/>
</dbReference>
<dbReference type="GeneTree" id="ENSGT00490000044642"/>
<reference evidence="2" key="1">
    <citation type="submission" date="2023-09" db="UniProtKB">
        <authorList>
            <consortium name="Ensembl"/>
        </authorList>
    </citation>
    <scope>IDENTIFICATION</scope>
</reference>
<organism evidence="2">
    <name type="scientific">Pundamilia nyererei</name>
    <dbReference type="NCBI Taxonomy" id="303518"/>
    <lineage>
        <taxon>Eukaryota</taxon>
        <taxon>Metazoa</taxon>
        <taxon>Chordata</taxon>
        <taxon>Craniata</taxon>
        <taxon>Vertebrata</taxon>
        <taxon>Euteleostomi</taxon>
        <taxon>Actinopterygii</taxon>
        <taxon>Neopterygii</taxon>
        <taxon>Teleostei</taxon>
        <taxon>Neoteleostei</taxon>
        <taxon>Acanthomorphata</taxon>
        <taxon>Ovalentaria</taxon>
        <taxon>Cichlomorphae</taxon>
        <taxon>Cichliformes</taxon>
        <taxon>Cichlidae</taxon>
        <taxon>African cichlids</taxon>
        <taxon>Pseudocrenilabrinae</taxon>
        <taxon>Haplochromini</taxon>
        <taxon>Pundamilia</taxon>
    </lineage>
</organism>
<dbReference type="GO" id="GO:0015074">
    <property type="term" value="P:DNA integration"/>
    <property type="evidence" value="ECO:0007669"/>
    <property type="project" value="InterPro"/>
</dbReference>
<dbReference type="AlphaFoldDB" id="A0A3B4FXG6"/>
<protein>
    <recommendedName>
        <fullName evidence="1">Integrase catalytic domain-containing protein</fullName>
    </recommendedName>
</protein>
<dbReference type="InterPro" id="IPR012337">
    <property type="entry name" value="RNaseH-like_sf"/>
</dbReference>
<dbReference type="InterPro" id="IPR050951">
    <property type="entry name" value="Retrovirus_Pol_polyprotein"/>
</dbReference>
<dbReference type="FunFam" id="3.30.420.10:FF:000063">
    <property type="entry name" value="Retrovirus-related Pol polyprotein from transposon 297-like Protein"/>
    <property type="match status" value="1"/>
</dbReference>
<dbReference type="GO" id="GO:0003676">
    <property type="term" value="F:nucleic acid binding"/>
    <property type="evidence" value="ECO:0007669"/>
    <property type="project" value="InterPro"/>
</dbReference>
<evidence type="ECO:0000259" key="1">
    <source>
        <dbReference type="PROSITE" id="PS50994"/>
    </source>
</evidence>
<accession>A0A3B4FXG6</accession>
<dbReference type="InterPro" id="IPR001584">
    <property type="entry name" value="Integrase_cat-core"/>
</dbReference>
<proteinExistence type="predicted"/>
<dbReference type="Gene3D" id="3.30.420.10">
    <property type="entry name" value="Ribonuclease H-like superfamily/Ribonuclease H"/>
    <property type="match status" value="1"/>
</dbReference>
<dbReference type="SUPFAM" id="SSF53098">
    <property type="entry name" value="Ribonuclease H-like"/>
    <property type="match status" value="1"/>
</dbReference>
<feature type="domain" description="Integrase catalytic" evidence="1">
    <location>
        <begin position="3"/>
        <end position="83"/>
    </location>
</feature>
<dbReference type="PANTHER" id="PTHR37984">
    <property type="entry name" value="PROTEIN CBG26694"/>
    <property type="match status" value="1"/>
</dbReference>
<dbReference type="InterPro" id="IPR036397">
    <property type="entry name" value="RNaseH_sf"/>
</dbReference>
<dbReference type="PANTHER" id="PTHR37984:SF7">
    <property type="entry name" value="INTEGRASE CATALYTIC DOMAIN-CONTAINING PROTEIN"/>
    <property type="match status" value="1"/>
</dbReference>
<dbReference type="PROSITE" id="PS50994">
    <property type="entry name" value="INTEGRASE"/>
    <property type="match status" value="1"/>
</dbReference>